<dbReference type="EMBL" id="MHIU01000046">
    <property type="protein sequence ID" value="OGY57113.1"/>
    <property type="molecule type" value="Genomic_DNA"/>
</dbReference>
<evidence type="ECO:0000313" key="2">
    <source>
        <dbReference type="EMBL" id="OGY57113.1"/>
    </source>
</evidence>
<reference evidence="2 3" key="1">
    <citation type="journal article" date="2016" name="Nat. Commun.">
        <title>Thousands of microbial genomes shed light on interconnected biogeochemical processes in an aquifer system.</title>
        <authorList>
            <person name="Anantharaman K."/>
            <person name="Brown C.T."/>
            <person name="Hug L.A."/>
            <person name="Sharon I."/>
            <person name="Castelle C.J."/>
            <person name="Probst A.J."/>
            <person name="Thomas B.C."/>
            <person name="Singh A."/>
            <person name="Wilkins M.J."/>
            <person name="Karaoz U."/>
            <person name="Brodie E.L."/>
            <person name="Williams K.H."/>
            <person name="Hubbard S.S."/>
            <person name="Banfield J.F."/>
        </authorList>
    </citation>
    <scope>NUCLEOTIDE SEQUENCE [LARGE SCALE GENOMIC DNA]</scope>
</reference>
<dbReference type="Proteomes" id="UP000178651">
    <property type="component" value="Unassembled WGS sequence"/>
</dbReference>
<keyword evidence="1" id="KW-0472">Membrane</keyword>
<feature type="transmembrane region" description="Helical" evidence="1">
    <location>
        <begin position="14"/>
        <end position="35"/>
    </location>
</feature>
<proteinExistence type="predicted"/>
<comment type="caution">
    <text evidence="2">The sequence shown here is derived from an EMBL/GenBank/DDBJ whole genome shotgun (WGS) entry which is preliminary data.</text>
</comment>
<evidence type="ECO:0000256" key="1">
    <source>
        <dbReference type="SAM" id="Phobius"/>
    </source>
</evidence>
<accession>A0A1G1YXP2</accession>
<keyword evidence="1" id="KW-1133">Transmembrane helix</keyword>
<name>A0A1G1YXP2_9BACT</name>
<organism evidence="2 3">
    <name type="scientific">Candidatus Colwellbacteria bacterium RIFCSPHIGHO2_02_FULL_43_15</name>
    <dbReference type="NCBI Taxonomy" id="1797686"/>
    <lineage>
        <taxon>Bacteria</taxon>
        <taxon>Candidatus Colwelliibacteriota</taxon>
    </lineage>
</organism>
<sequence length="97" mass="10892">MAIIVEEEKKNTPWFSLLVIVLVLGFLGFGTYYLFFKPVPGIEQFTVSPDMESVSKVSKVNLDMATVTDSVAYKMLMSKISQPELKNFGRSNPFASF</sequence>
<keyword evidence="1" id="KW-0812">Transmembrane</keyword>
<gene>
    <name evidence="2" type="ORF">A3D47_00380</name>
</gene>
<dbReference type="AlphaFoldDB" id="A0A1G1YXP2"/>
<protein>
    <submittedName>
        <fullName evidence="2">Uncharacterized protein</fullName>
    </submittedName>
</protein>
<evidence type="ECO:0000313" key="3">
    <source>
        <dbReference type="Proteomes" id="UP000178651"/>
    </source>
</evidence>